<dbReference type="Gene3D" id="3.40.50.300">
    <property type="entry name" value="P-loop containing nucleotide triphosphate hydrolases"/>
    <property type="match status" value="2"/>
</dbReference>
<dbReference type="Proteomes" id="UP000070133">
    <property type="component" value="Unassembled WGS sequence"/>
</dbReference>
<sequence>MPSFCDKPFPTISALHIAAMSMSSLYKRYIPPKQTVTPHSTPKQPDTPEPEKKRKRERSQDEIAERKAKKLRKKGIDPATVPSLITPEPVEPVVVEKDSIPPSATAIASTSTNATGDFSHIKNAKKRHKLEKEARKARKAAEKQKEQGAGEGVSEEAEAEAEAPPAVASEPLPETITSHARAHAEPGAAEDNKASNDNDEADVRKHSGILAKFQKSAKRTEEDEDQKADANNTPGPVPTVVSKLSLPEPEIDRTHVEQSATSVLPSWLSQPTVVSSESRATFGELGLESSTVKLMAGLGFQNALPVQQALIPLLLPAGEAGSSYLPGCEERLPDIAVSAPTGSGKTISYLLPIIQALRKKSSDRGRLRALIIVPTRELALQVDAVAKALSSGSAIKTEHMPGNRTLKEEQQKLINRGRRYDPEECRKRLAVAKLRIDGLDQSSGDAREDTRMNETIADTIAGFVNHIPTYDSAIDLLVATPGRLMDHINNTSGFTLTHVQWLVIDEADKLLDNQQEKVLSDLNTELTRPRFDDEQDARERYLRANNLWDERRERLLRKVVLSATMTRDISKLSSLRLRRPKLVVVRGTELEEDVTVSGDRDGEGGETGSVRQSAEGFELPTTLSEYSVPVGDGSEKPLVVMELLRSRILNELQTSAHTSTADDSSDVDSDDTDDESSISSMSSSSSSDDSDSDSDSNASDDDAASAGAPGKTIQQKPSRTIQRPTSTEKSLAPTVLIFTSSNESAHRLAHLFKALKPAWSKYVATLVKSSRPNVRSKSNEPAIIVSTDRASRGLDSIKGRPITHVVQYDIPRSLIAYIHRVGRTARAGRPGAAWTLFAHREGKWFTQEITQASNVKRAHLVERVKIFNEDQDLKARYEQVLGEMREEVQSGK</sequence>
<evidence type="ECO:0000313" key="12">
    <source>
        <dbReference type="Proteomes" id="UP000070133"/>
    </source>
</evidence>
<keyword evidence="12" id="KW-1185">Reference proteome</keyword>
<comment type="caution">
    <text evidence="11">The sequence shown here is derived from an EMBL/GenBank/DDBJ whole genome shotgun (WGS) entry which is preliminary data.</text>
</comment>
<feature type="compositionally biased region" description="Low complexity" evidence="7">
    <location>
        <begin position="162"/>
        <end position="171"/>
    </location>
</feature>
<dbReference type="GO" id="GO:0003724">
    <property type="term" value="F:RNA helicase activity"/>
    <property type="evidence" value="ECO:0007669"/>
    <property type="project" value="UniProtKB-EC"/>
</dbReference>
<dbReference type="PROSITE" id="PS51192">
    <property type="entry name" value="HELICASE_ATP_BIND_1"/>
    <property type="match status" value="1"/>
</dbReference>
<evidence type="ECO:0000256" key="3">
    <source>
        <dbReference type="ARBA" id="ARBA00022806"/>
    </source>
</evidence>
<feature type="domain" description="Helicase ATP-binding" evidence="8">
    <location>
        <begin position="326"/>
        <end position="583"/>
    </location>
</feature>
<comment type="function">
    <text evidence="6">RNA helicase.</text>
</comment>
<dbReference type="PROSITE" id="PS51194">
    <property type="entry name" value="HELICASE_CTER"/>
    <property type="match status" value="1"/>
</dbReference>
<feature type="region of interest" description="Disordered" evidence="7">
    <location>
        <begin position="106"/>
        <end position="239"/>
    </location>
</feature>
<accession>A0A139HQZ2</accession>
<dbReference type="CDD" id="cd17956">
    <property type="entry name" value="DEADc_DDX51"/>
    <property type="match status" value="1"/>
</dbReference>
<keyword evidence="3 6" id="KW-0347">Helicase</keyword>
<dbReference type="PROSITE" id="PS51193">
    <property type="entry name" value="HELICASE_ATP_BIND_2"/>
    <property type="match status" value="1"/>
</dbReference>
<dbReference type="EC" id="3.6.4.13" evidence="6"/>
<gene>
    <name evidence="11" type="ORF">AC578_9660</name>
</gene>
<evidence type="ECO:0000259" key="8">
    <source>
        <dbReference type="PROSITE" id="PS51192"/>
    </source>
</evidence>
<feature type="compositionally biased region" description="Low complexity" evidence="7">
    <location>
        <begin position="106"/>
        <end position="115"/>
    </location>
</feature>
<evidence type="ECO:0000256" key="2">
    <source>
        <dbReference type="ARBA" id="ARBA00022801"/>
    </source>
</evidence>
<dbReference type="PANTHER" id="PTHR24031">
    <property type="entry name" value="RNA HELICASE"/>
    <property type="match status" value="1"/>
</dbReference>
<dbReference type="InterPro" id="IPR001650">
    <property type="entry name" value="Helicase_C-like"/>
</dbReference>
<evidence type="ECO:0000256" key="6">
    <source>
        <dbReference type="RuleBase" id="RU365068"/>
    </source>
</evidence>
<evidence type="ECO:0000256" key="4">
    <source>
        <dbReference type="ARBA" id="ARBA00022840"/>
    </source>
</evidence>
<comment type="catalytic activity">
    <reaction evidence="6">
        <text>ATP + H2O = ADP + phosphate + H(+)</text>
        <dbReference type="Rhea" id="RHEA:13065"/>
        <dbReference type="ChEBI" id="CHEBI:15377"/>
        <dbReference type="ChEBI" id="CHEBI:15378"/>
        <dbReference type="ChEBI" id="CHEBI:30616"/>
        <dbReference type="ChEBI" id="CHEBI:43474"/>
        <dbReference type="ChEBI" id="CHEBI:456216"/>
        <dbReference type="EC" id="3.6.4.13"/>
    </reaction>
</comment>
<feature type="domain" description="Helicase C-terminal" evidence="10">
    <location>
        <begin position="712"/>
        <end position="868"/>
    </location>
</feature>
<organism evidence="11 12">
    <name type="scientific">Pseudocercospora eumusae</name>
    <dbReference type="NCBI Taxonomy" id="321146"/>
    <lineage>
        <taxon>Eukaryota</taxon>
        <taxon>Fungi</taxon>
        <taxon>Dikarya</taxon>
        <taxon>Ascomycota</taxon>
        <taxon>Pezizomycotina</taxon>
        <taxon>Dothideomycetes</taxon>
        <taxon>Dothideomycetidae</taxon>
        <taxon>Mycosphaerellales</taxon>
        <taxon>Mycosphaerellaceae</taxon>
        <taxon>Pseudocercospora</taxon>
    </lineage>
</organism>
<evidence type="ECO:0000256" key="1">
    <source>
        <dbReference type="ARBA" id="ARBA00022741"/>
    </source>
</evidence>
<dbReference type="CDD" id="cd18787">
    <property type="entry name" value="SF2_C_DEAD"/>
    <property type="match status" value="1"/>
</dbReference>
<dbReference type="InterPro" id="IPR011545">
    <property type="entry name" value="DEAD/DEAH_box_helicase_dom"/>
</dbReference>
<feature type="compositionally biased region" description="Low complexity" evidence="7">
    <location>
        <begin position="677"/>
        <end position="687"/>
    </location>
</feature>
<dbReference type="GO" id="GO:0003723">
    <property type="term" value="F:RNA binding"/>
    <property type="evidence" value="ECO:0007669"/>
    <property type="project" value="UniProtKB-UniRule"/>
</dbReference>
<dbReference type="SMART" id="SM00490">
    <property type="entry name" value="HELICc"/>
    <property type="match status" value="1"/>
</dbReference>
<keyword evidence="2 6" id="KW-0378">Hydrolase</keyword>
<dbReference type="InterPro" id="IPR027417">
    <property type="entry name" value="P-loop_NTPase"/>
</dbReference>
<dbReference type="Pfam" id="PF00271">
    <property type="entry name" value="Helicase_C"/>
    <property type="match status" value="1"/>
</dbReference>
<dbReference type="InterPro" id="IPR014001">
    <property type="entry name" value="Helicase_ATP-bd"/>
</dbReference>
<dbReference type="OrthoDB" id="3370at2759"/>
<feature type="compositionally biased region" description="Acidic residues" evidence="7">
    <location>
        <begin position="688"/>
        <end position="703"/>
    </location>
</feature>
<dbReference type="SMART" id="SM00487">
    <property type="entry name" value="DEXDc"/>
    <property type="match status" value="1"/>
</dbReference>
<feature type="region of interest" description="Disordered" evidence="7">
    <location>
        <begin position="594"/>
        <end position="618"/>
    </location>
</feature>
<dbReference type="EMBL" id="LFZN01000018">
    <property type="protein sequence ID" value="KXT04792.1"/>
    <property type="molecule type" value="Genomic_DNA"/>
</dbReference>
<dbReference type="InterPro" id="IPR014013">
    <property type="entry name" value="Helic_SF1/SF2_ATP-bd_DinG/Rad3"/>
</dbReference>
<dbReference type="Pfam" id="PF00270">
    <property type="entry name" value="DEAD"/>
    <property type="match status" value="2"/>
</dbReference>
<reference evidence="11 12" key="1">
    <citation type="submission" date="2015-07" db="EMBL/GenBank/DDBJ databases">
        <title>Comparative genomics of the Sigatoka disease complex on banana suggests a link between parallel evolutionary changes in Pseudocercospora fijiensis and Pseudocercospora eumusae and increased virulence on the banana host.</title>
        <authorList>
            <person name="Chang T.-C."/>
            <person name="Salvucci A."/>
            <person name="Crous P.W."/>
            <person name="Stergiopoulos I."/>
        </authorList>
    </citation>
    <scope>NUCLEOTIDE SEQUENCE [LARGE SCALE GENOMIC DNA]</scope>
    <source>
        <strain evidence="11 12">CBS 114824</strain>
    </source>
</reference>
<feature type="compositionally biased region" description="Polar residues" evidence="7">
    <location>
        <begin position="712"/>
        <end position="728"/>
    </location>
</feature>
<dbReference type="PROSITE" id="PS00039">
    <property type="entry name" value="DEAD_ATP_HELICASE"/>
    <property type="match status" value="1"/>
</dbReference>
<evidence type="ECO:0000256" key="5">
    <source>
        <dbReference type="ARBA" id="ARBA00022884"/>
    </source>
</evidence>
<comment type="domain">
    <text evidence="6">The Q motif is unique to and characteristic of the DEAD box family of RNA helicases and controls ATP binding and hydrolysis.</text>
</comment>
<keyword evidence="5 6" id="KW-0694">RNA-binding</keyword>
<dbReference type="SUPFAM" id="SSF52540">
    <property type="entry name" value="P-loop containing nucleoside triphosphate hydrolases"/>
    <property type="match status" value="2"/>
</dbReference>
<name>A0A139HQZ2_9PEZI</name>
<evidence type="ECO:0000259" key="10">
    <source>
        <dbReference type="PROSITE" id="PS51194"/>
    </source>
</evidence>
<feature type="compositionally biased region" description="Basic and acidic residues" evidence="7">
    <location>
        <begin position="130"/>
        <end position="148"/>
    </location>
</feature>
<dbReference type="GO" id="GO:0005524">
    <property type="term" value="F:ATP binding"/>
    <property type="evidence" value="ECO:0007669"/>
    <property type="project" value="UniProtKB-UniRule"/>
</dbReference>
<keyword evidence="1 6" id="KW-0547">Nucleotide-binding</keyword>
<proteinExistence type="inferred from homology"/>
<feature type="domain" description="Helicase ATP-binding" evidence="9">
    <location>
        <begin position="293"/>
        <end position="559"/>
    </location>
</feature>
<dbReference type="GO" id="GO:0016787">
    <property type="term" value="F:hydrolase activity"/>
    <property type="evidence" value="ECO:0007669"/>
    <property type="project" value="UniProtKB-KW"/>
</dbReference>
<evidence type="ECO:0000313" key="11">
    <source>
        <dbReference type="EMBL" id="KXT04792.1"/>
    </source>
</evidence>
<comment type="similarity">
    <text evidence="6">Belongs to the DEAD box helicase family.</text>
</comment>
<feature type="region of interest" description="Disordered" evidence="7">
    <location>
        <begin position="31"/>
        <end position="89"/>
    </location>
</feature>
<dbReference type="STRING" id="321146.A0A139HQZ2"/>
<protein>
    <recommendedName>
        <fullName evidence="6">ATP-dependent RNA helicase</fullName>
        <ecNumber evidence="6">3.6.4.13</ecNumber>
    </recommendedName>
</protein>
<evidence type="ECO:0000259" key="9">
    <source>
        <dbReference type="PROSITE" id="PS51193"/>
    </source>
</evidence>
<feature type="region of interest" description="Disordered" evidence="7">
    <location>
        <begin position="655"/>
        <end position="728"/>
    </location>
</feature>
<dbReference type="AlphaFoldDB" id="A0A139HQZ2"/>
<feature type="compositionally biased region" description="Polar residues" evidence="7">
    <location>
        <begin position="34"/>
        <end position="44"/>
    </location>
</feature>
<evidence type="ECO:0000256" key="7">
    <source>
        <dbReference type="SAM" id="MobiDB-lite"/>
    </source>
</evidence>
<feature type="compositionally biased region" description="Acidic residues" evidence="7">
    <location>
        <begin position="663"/>
        <end position="676"/>
    </location>
</feature>
<keyword evidence="4 6" id="KW-0067">ATP-binding</keyword>
<feature type="compositionally biased region" description="Basic and acidic residues" evidence="7">
    <location>
        <begin position="190"/>
        <end position="205"/>
    </location>
</feature>
<dbReference type="InterPro" id="IPR000629">
    <property type="entry name" value="RNA-helicase_DEAD-box_CS"/>
</dbReference>